<dbReference type="EMBL" id="ASGP02000004">
    <property type="protein sequence ID" value="KAH9511953.1"/>
    <property type="molecule type" value="Genomic_DNA"/>
</dbReference>
<comment type="caution">
    <text evidence="1">The sequence shown here is derived from an EMBL/GenBank/DDBJ whole genome shotgun (WGS) entry which is preliminary data.</text>
</comment>
<name>A0A922HY95_DERFA</name>
<evidence type="ECO:0000313" key="2">
    <source>
        <dbReference type="Proteomes" id="UP000790347"/>
    </source>
</evidence>
<evidence type="ECO:0000313" key="1">
    <source>
        <dbReference type="EMBL" id="KAH9511953.1"/>
    </source>
</evidence>
<accession>A0A922HY95</accession>
<gene>
    <name evidence="1" type="ORF">DERF_010372</name>
</gene>
<protein>
    <submittedName>
        <fullName evidence="1">Uncharacterized protein</fullName>
    </submittedName>
</protein>
<reference evidence="1" key="1">
    <citation type="submission" date="2013-05" db="EMBL/GenBank/DDBJ databases">
        <authorList>
            <person name="Yim A.K.Y."/>
            <person name="Chan T.F."/>
            <person name="Ji K.M."/>
            <person name="Liu X.Y."/>
            <person name="Zhou J.W."/>
            <person name="Li R.Q."/>
            <person name="Yang K.Y."/>
            <person name="Li J."/>
            <person name="Li M."/>
            <person name="Law P.T.W."/>
            <person name="Wu Y.L."/>
            <person name="Cai Z.L."/>
            <person name="Qin H."/>
            <person name="Bao Y."/>
            <person name="Leung R.K.K."/>
            <person name="Ng P.K.S."/>
            <person name="Zou J."/>
            <person name="Zhong X.J."/>
            <person name="Ran P.X."/>
            <person name="Zhong N.S."/>
            <person name="Liu Z.G."/>
            <person name="Tsui S.K.W."/>
        </authorList>
    </citation>
    <scope>NUCLEOTIDE SEQUENCE</scope>
    <source>
        <strain evidence="1">Derf</strain>
        <tissue evidence="1">Whole organism</tissue>
    </source>
</reference>
<sequence>MDTKNSNELKIPNSFEENLFLRNPTNSIMKSRRQTTTTKNVMKIGINITQLKIGFRNKYNQHHYDHEHQYRQKTLLCKYTEMYTENSSFIDGVYIIFLKKIFLIKSNIQGSGFQLFFFTHLKIG</sequence>
<dbReference type="AlphaFoldDB" id="A0A922HY95"/>
<proteinExistence type="predicted"/>
<reference evidence="1" key="2">
    <citation type="journal article" date="2022" name="Res Sq">
        <title>Comparative Genomics Reveals Insights into the Divergent Evolution of Astigmatic Mites and Household Pest Adaptations.</title>
        <authorList>
            <person name="Xiong Q."/>
            <person name="Wan A.T.-Y."/>
            <person name="Liu X.-Y."/>
            <person name="Fung C.S.-H."/>
            <person name="Xiao X."/>
            <person name="Malainual N."/>
            <person name="Hou J."/>
            <person name="Wang L."/>
            <person name="Wang M."/>
            <person name="Yang K."/>
            <person name="Cui Y."/>
            <person name="Leung E."/>
            <person name="Nong W."/>
            <person name="Shin S.-K."/>
            <person name="Au S."/>
            <person name="Jeong K.Y."/>
            <person name="Chew F.T."/>
            <person name="Hui J."/>
            <person name="Leung T.F."/>
            <person name="Tungtrongchitr A."/>
            <person name="Zhong N."/>
            <person name="Liu Z."/>
            <person name="Tsui S."/>
        </authorList>
    </citation>
    <scope>NUCLEOTIDE SEQUENCE</scope>
    <source>
        <strain evidence="1">Derf</strain>
        <tissue evidence="1">Whole organism</tissue>
    </source>
</reference>
<keyword evidence="2" id="KW-1185">Reference proteome</keyword>
<organism evidence="1 2">
    <name type="scientific">Dermatophagoides farinae</name>
    <name type="common">American house dust mite</name>
    <dbReference type="NCBI Taxonomy" id="6954"/>
    <lineage>
        <taxon>Eukaryota</taxon>
        <taxon>Metazoa</taxon>
        <taxon>Ecdysozoa</taxon>
        <taxon>Arthropoda</taxon>
        <taxon>Chelicerata</taxon>
        <taxon>Arachnida</taxon>
        <taxon>Acari</taxon>
        <taxon>Acariformes</taxon>
        <taxon>Sarcoptiformes</taxon>
        <taxon>Astigmata</taxon>
        <taxon>Psoroptidia</taxon>
        <taxon>Analgoidea</taxon>
        <taxon>Pyroglyphidae</taxon>
        <taxon>Dermatophagoidinae</taxon>
        <taxon>Dermatophagoides</taxon>
    </lineage>
</organism>
<dbReference type="Proteomes" id="UP000790347">
    <property type="component" value="Unassembled WGS sequence"/>
</dbReference>